<feature type="region of interest" description="Disordered" evidence="2">
    <location>
        <begin position="1046"/>
        <end position="1126"/>
    </location>
</feature>
<evidence type="ECO:0000259" key="3">
    <source>
        <dbReference type="PROSITE" id="PS51061"/>
    </source>
</evidence>
<feature type="compositionally biased region" description="Low complexity" evidence="2">
    <location>
        <begin position="511"/>
        <end position="527"/>
    </location>
</feature>
<dbReference type="InterPro" id="IPR051937">
    <property type="entry name" value="R3H_domain_containing"/>
</dbReference>
<dbReference type="EMBL" id="CAKKLH010000013">
    <property type="protein sequence ID" value="CAH0099018.1"/>
    <property type="molecule type" value="Genomic_DNA"/>
</dbReference>
<feature type="compositionally biased region" description="Basic residues" evidence="2">
    <location>
        <begin position="1083"/>
        <end position="1092"/>
    </location>
</feature>
<feature type="region of interest" description="Disordered" evidence="2">
    <location>
        <begin position="305"/>
        <end position="344"/>
    </location>
</feature>
<proteinExistence type="predicted"/>
<dbReference type="Gene3D" id="3.30.1370.50">
    <property type="entry name" value="R3H-like domain"/>
    <property type="match status" value="1"/>
</dbReference>
<feature type="compositionally biased region" description="Polar residues" evidence="2">
    <location>
        <begin position="96"/>
        <end position="106"/>
    </location>
</feature>
<feature type="compositionally biased region" description="Polar residues" evidence="2">
    <location>
        <begin position="528"/>
        <end position="548"/>
    </location>
</feature>
<evidence type="ECO:0000313" key="5">
    <source>
        <dbReference type="Proteomes" id="UP000789390"/>
    </source>
</evidence>
<evidence type="ECO:0000256" key="1">
    <source>
        <dbReference type="ARBA" id="ARBA00022553"/>
    </source>
</evidence>
<reference evidence="4" key="1">
    <citation type="submission" date="2021-11" db="EMBL/GenBank/DDBJ databases">
        <authorList>
            <person name="Schell T."/>
        </authorList>
    </citation>
    <scope>NUCLEOTIDE SEQUENCE</scope>
    <source>
        <strain evidence="4">M5</strain>
    </source>
</reference>
<dbReference type="InterPro" id="IPR036867">
    <property type="entry name" value="R3H_dom_sf"/>
</dbReference>
<feature type="compositionally biased region" description="Low complexity" evidence="2">
    <location>
        <begin position="1046"/>
        <end position="1055"/>
    </location>
</feature>
<feature type="region of interest" description="Disordered" evidence="2">
    <location>
        <begin position="1"/>
        <end position="62"/>
    </location>
</feature>
<dbReference type="PANTHER" id="PTHR15672:SF8">
    <property type="entry name" value="PROTEIN ENCORE"/>
    <property type="match status" value="1"/>
</dbReference>
<dbReference type="PROSITE" id="PS51061">
    <property type="entry name" value="R3H"/>
    <property type="match status" value="1"/>
</dbReference>
<dbReference type="InterPro" id="IPR001374">
    <property type="entry name" value="R3H_dom"/>
</dbReference>
<keyword evidence="1" id="KW-0597">Phosphoprotein</keyword>
<keyword evidence="5" id="KW-1185">Reference proteome</keyword>
<dbReference type="SMART" id="SM00393">
    <property type="entry name" value="R3H"/>
    <property type="match status" value="1"/>
</dbReference>
<organism evidence="4 5">
    <name type="scientific">Daphnia galeata</name>
    <dbReference type="NCBI Taxonomy" id="27404"/>
    <lineage>
        <taxon>Eukaryota</taxon>
        <taxon>Metazoa</taxon>
        <taxon>Ecdysozoa</taxon>
        <taxon>Arthropoda</taxon>
        <taxon>Crustacea</taxon>
        <taxon>Branchiopoda</taxon>
        <taxon>Diplostraca</taxon>
        <taxon>Cladocera</taxon>
        <taxon>Anomopoda</taxon>
        <taxon>Daphniidae</taxon>
        <taxon>Daphnia</taxon>
    </lineage>
</organism>
<feature type="compositionally biased region" description="Low complexity" evidence="2">
    <location>
        <begin position="1105"/>
        <end position="1126"/>
    </location>
</feature>
<evidence type="ECO:0000313" key="4">
    <source>
        <dbReference type="EMBL" id="CAH0099018.1"/>
    </source>
</evidence>
<feature type="region of interest" description="Disordered" evidence="2">
    <location>
        <begin position="504"/>
        <end position="549"/>
    </location>
</feature>
<feature type="domain" description="R3H" evidence="3">
    <location>
        <begin position="221"/>
        <end position="284"/>
    </location>
</feature>
<gene>
    <name evidence="4" type="ORF">DGAL_LOCUS1126</name>
</gene>
<dbReference type="AlphaFoldDB" id="A0A8J2RE58"/>
<dbReference type="GO" id="GO:0003676">
    <property type="term" value="F:nucleic acid binding"/>
    <property type="evidence" value="ECO:0007669"/>
    <property type="project" value="UniProtKB-UniRule"/>
</dbReference>
<accession>A0A8J2RE58</accession>
<evidence type="ECO:0000256" key="2">
    <source>
        <dbReference type="SAM" id="MobiDB-lite"/>
    </source>
</evidence>
<name>A0A8J2RE58_9CRUS</name>
<sequence>MATTTSTQEDWAGSPMEDEEFLGESPSIEVDQVLDASNEETVNQKRCSHLVSSQSTSSEGEYVCRQKKMNKMKLLVRSHALREAASPPPDSPSSPLHFNTSTTPHHISSDEQQQQQQQASLVITVVESRDDETSPSLHHQQEAQAQVTNRLRPRVQVESSQCSVDSSSSFVSFSLSRDSSTDLANGGDIYLTAGSHLYTDNTGVDLHHFIIETLHRNYKDRMTLLRIEQDMIALVRDTKRTCHRFPAMSSYHRMLVHRVAAYFGMEHNVDQSGNCVVVSKSRHTRLPEVAFKEYVRDDIVLPEEPNRKLNPKRETVSFEEPHNGSSSHKFARSPEIRSRSLEERDVLSCMDSSSKAKNRAFQPQVTLVPEVETTTTTGARRKENLSESTVSAYVTPTTSRTNSEEIQTLRWPKRLTQGNALRTNMRIPKVESFDSRDLLGGYGNTLRPTVAKSYSFGGYTATCASHESTHVRGGETVVNGAPTVYQQHQQQGAGQNYGTRFLSKQVRSSEDSNSSSISISRSSPTSSGYKSQHSAAPSPTPVPTNNSRVIPLRTPASAAASIESQNAVGYNQEWIRMNVTVSNSGAAATTPEIISSAHPSTSNNNNATLLWAVTSLDDVPVGSILINPQTGQPFYNSDGSAYRYDPHLPLPFQVETNVTPNNSDAMGEMEPYESYDRPEVKTEDNEVSMPSAVPVYQPTWPQHQCSYESPISPTLANSYVNQHQQTYFHPEFASYTNGVAASQPNGYFVGPNSSAASFDDQMKGNCVAVPVAHGHGYVLYQACLGPSGDNGTSIDANDLYSAMKNLSLRPIGGIPPMSYPLAETHQVEMAPTNGPFITTVPIRPAPNGKIMQTPCNNLQGPPRSGSTPPTVVTPTSNAYLASMRAQNNGQILHHQMPQPYNNGTTNVAPYPSMVYPLMNTAQGNRPHYFPSSLVHHQFNNTHQQYVSSPAWSLVTAAASSGTNRGTPERETNNTTTVSLEMPSNRMVAAGPHSPNRLSCLYGPSLPSPFLTAGECGAIRPSSTVFHRQFSLPTPAPPAIYTLRPRIQQQQPSPISAGSSLPRPVTSTSSIQNPPAALNFNSSRHVRTRRQVFRPHATSAGFQTDPSSVMQSHSSSSPVQQFPSPTS</sequence>
<feature type="compositionally biased region" description="Basic and acidic residues" evidence="2">
    <location>
        <begin position="332"/>
        <end position="344"/>
    </location>
</feature>
<dbReference type="Proteomes" id="UP000789390">
    <property type="component" value="Unassembled WGS sequence"/>
</dbReference>
<dbReference type="OrthoDB" id="278430at2759"/>
<feature type="compositionally biased region" description="Polar residues" evidence="2">
    <location>
        <begin position="1064"/>
        <end position="1082"/>
    </location>
</feature>
<dbReference type="PANTHER" id="PTHR15672">
    <property type="entry name" value="CAMP-REGULATED PHOSPHOPROTEIN 21 RELATED R3H DOMAIN CONTAINING PROTEIN"/>
    <property type="match status" value="1"/>
</dbReference>
<protein>
    <recommendedName>
        <fullName evidence="3">R3H domain-containing protein</fullName>
    </recommendedName>
</protein>
<comment type="caution">
    <text evidence="4">The sequence shown here is derived from an EMBL/GenBank/DDBJ whole genome shotgun (WGS) entry which is preliminary data.</text>
</comment>
<feature type="compositionally biased region" description="Polar residues" evidence="2">
    <location>
        <begin position="134"/>
        <end position="149"/>
    </location>
</feature>
<dbReference type="Pfam" id="PF01424">
    <property type="entry name" value="R3H"/>
    <property type="match status" value="1"/>
</dbReference>
<dbReference type="SUPFAM" id="SSF82708">
    <property type="entry name" value="R3H domain"/>
    <property type="match status" value="1"/>
</dbReference>
<feature type="compositionally biased region" description="Basic and acidic residues" evidence="2">
    <location>
        <begin position="305"/>
        <end position="322"/>
    </location>
</feature>
<dbReference type="CDD" id="cd02642">
    <property type="entry name" value="R3H_encore_like"/>
    <property type="match status" value="1"/>
</dbReference>
<feature type="compositionally biased region" description="Polar residues" evidence="2">
    <location>
        <begin position="39"/>
        <end position="59"/>
    </location>
</feature>
<feature type="region of interest" description="Disordered" evidence="2">
    <location>
        <begin position="82"/>
        <end position="154"/>
    </location>
</feature>